<evidence type="ECO:0000313" key="1">
    <source>
        <dbReference type="EMBL" id="NYI43574.1"/>
    </source>
</evidence>
<dbReference type="EMBL" id="JACBZM010000001">
    <property type="protein sequence ID" value="NYI43574.1"/>
    <property type="molecule type" value="Genomic_DNA"/>
</dbReference>
<protein>
    <submittedName>
        <fullName evidence="1">Uncharacterized protein</fullName>
    </submittedName>
</protein>
<gene>
    <name evidence="1" type="ORF">BJ993_000654</name>
</gene>
<dbReference type="AlphaFoldDB" id="A0A7Z0CJY0"/>
<evidence type="ECO:0000313" key="2">
    <source>
        <dbReference type="Proteomes" id="UP000562045"/>
    </source>
</evidence>
<reference evidence="1 2" key="1">
    <citation type="submission" date="2020-07" db="EMBL/GenBank/DDBJ databases">
        <title>Sequencing the genomes of 1000 actinobacteria strains.</title>
        <authorList>
            <person name="Klenk H.-P."/>
        </authorList>
    </citation>
    <scope>NUCLEOTIDE SEQUENCE [LARGE SCALE GENOMIC DNA]</scope>
    <source>
        <strain evidence="1 2">DSM 15131</strain>
    </source>
</reference>
<organism evidence="1 2">
    <name type="scientific">Nocardioides aromaticivorans</name>
    <dbReference type="NCBI Taxonomy" id="200618"/>
    <lineage>
        <taxon>Bacteria</taxon>
        <taxon>Bacillati</taxon>
        <taxon>Actinomycetota</taxon>
        <taxon>Actinomycetes</taxon>
        <taxon>Propionibacteriales</taxon>
        <taxon>Nocardioidaceae</taxon>
        <taxon>Nocardioides</taxon>
    </lineage>
</organism>
<proteinExistence type="predicted"/>
<name>A0A7Z0CJY0_9ACTN</name>
<accession>A0A7Z0CJY0</accession>
<comment type="caution">
    <text evidence="1">The sequence shown here is derived from an EMBL/GenBank/DDBJ whole genome shotgun (WGS) entry which is preliminary data.</text>
</comment>
<sequence length="50" mass="5458">MSRQPIGRLGVFGADGVADLGRPAIPSVSRGMMPVWRVGIHRRPQDMDTL</sequence>
<dbReference type="Proteomes" id="UP000562045">
    <property type="component" value="Unassembled WGS sequence"/>
</dbReference>